<keyword evidence="2" id="KW-1185">Reference proteome</keyword>
<evidence type="ECO:0000313" key="1">
    <source>
        <dbReference type="EMBL" id="GBP03967.1"/>
    </source>
</evidence>
<evidence type="ECO:0000313" key="2">
    <source>
        <dbReference type="Proteomes" id="UP000299102"/>
    </source>
</evidence>
<comment type="caution">
    <text evidence="1">The sequence shown here is derived from an EMBL/GenBank/DDBJ whole genome shotgun (WGS) entry which is preliminary data.</text>
</comment>
<reference evidence="1 2" key="1">
    <citation type="journal article" date="2019" name="Commun. Biol.">
        <title>The bagworm genome reveals a unique fibroin gene that provides high tensile strength.</title>
        <authorList>
            <person name="Kono N."/>
            <person name="Nakamura H."/>
            <person name="Ohtoshi R."/>
            <person name="Tomita M."/>
            <person name="Numata K."/>
            <person name="Arakawa K."/>
        </authorList>
    </citation>
    <scope>NUCLEOTIDE SEQUENCE [LARGE SCALE GENOMIC DNA]</scope>
</reference>
<accession>A0A4C1SRK3</accession>
<protein>
    <submittedName>
        <fullName evidence="1">Uncharacterized protein</fullName>
    </submittedName>
</protein>
<sequence>MSLEIPLPSSWSTSNEGHIKLEEKCTSDKFEHYEYEYLLAHRACVVLDKINTALGAGGTSNDTLSIDRFELGRSLKSQSRGELPAFIDDDLRSELELHLHAVTTLCNTIGYRNDGTAISQPLSVNPT</sequence>
<organism evidence="1 2">
    <name type="scientific">Eumeta variegata</name>
    <name type="common">Bagworm moth</name>
    <name type="synonym">Eumeta japonica</name>
    <dbReference type="NCBI Taxonomy" id="151549"/>
    <lineage>
        <taxon>Eukaryota</taxon>
        <taxon>Metazoa</taxon>
        <taxon>Ecdysozoa</taxon>
        <taxon>Arthropoda</taxon>
        <taxon>Hexapoda</taxon>
        <taxon>Insecta</taxon>
        <taxon>Pterygota</taxon>
        <taxon>Neoptera</taxon>
        <taxon>Endopterygota</taxon>
        <taxon>Lepidoptera</taxon>
        <taxon>Glossata</taxon>
        <taxon>Ditrysia</taxon>
        <taxon>Tineoidea</taxon>
        <taxon>Psychidae</taxon>
        <taxon>Oiketicinae</taxon>
        <taxon>Eumeta</taxon>
    </lineage>
</organism>
<name>A0A4C1SRK3_EUMVA</name>
<dbReference type="Proteomes" id="UP000299102">
    <property type="component" value="Unassembled WGS sequence"/>
</dbReference>
<proteinExistence type="predicted"/>
<dbReference type="AlphaFoldDB" id="A0A4C1SRK3"/>
<gene>
    <name evidence="1" type="ORF">EVAR_70956_1</name>
</gene>
<dbReference type="EMBL" id="BGZK01003719">
    <property type="protein sequence ID" value="GBP03967.1"/>
    <property type="molecule type" value="Genomic_DNA"/>
</dbReference>